<keyword evidence="2" id="KW-1185">Reference proteome</keyword>
<comment type="caution">
    <text evidence="1">The sequence shown here is derived from an EMBL/GenBank/DDBJ whole genome shotgun (WGS) entry which is preliminary data.</text>
</comment>
<dbReference type="EMBL" id="JAAMPC010000016">
    <property type="protein sequence ID" value="KAG2251679.1"/>
    <property type="molecule type" value="Genomic_DNA"/>
</dbReference>
<evidence type="ECO:0000313" key="2">
    <source>
        <dbReference type="Proteomes" id="UP000886595"/>
    </source>
</evidence>
<protein>
    <submittedName>
        <fullName evidence="1">Uncharacterized protein</fullName>
    </submittedName>
</protein>
<evidence type="ECO:0000313" key="1">
    <source>
        <dbReference type="EMBL" id="KAG2251679.1"/>
    </source>
</evidence>
<name>A0A8X7PL90_BRACI</name>
<reference evidence="1 2" key="1">
    <citation type="submission" date="2020-02" db="EMBL/GenBank/DDBJ databases">
        <authorList>
            <person name="Ma Q."/>
            <person name="Huang Y."/>
            <person name="Song X."/>
            <person name="Pei D."/>
        </authorList>
    </citation>
    <scope>NUCLEOTIDE SEQUENCE [LARGE SCALE GENOMIC DNA]</scope>
    <source>
        <strain evidence="1">Sxm20200214</strain>
        <tissue evidence="1">Leaf</tissue>
    </source>
</reference>
<sequence length="102" mass="11853">MEEQASDIKQNGIGLMERERLSFLVDKPNMAVLQRSSYRLRQACLGETWRTRYLGFSSSFSSVMYPLISKFQRVAEMAEQTTRIRGRALVTRWFLPVSSLEL</sequence>
<accession>A0A8X7PL90</accession>
<gene>
    <name evidence="1" type="ORF">Bca52824_081815</name>
</gene>
<dbReference type="Proteomes" id="UP000886595">
    <property type="component" value="Unassembled WGS sequence"/>
</dbReference>
<dbReference type="AlphaFoldDB" id="A0A8X7PL90"/>
<proteinExistence type="predicted"/>
<organism evidence="1 2">
    <name type="scientific">Brassica carinata</name>
    <name type="common">Ethiopian mustard</name>
    <name type="synonym">Abyssinian cabbage</name>
    <dbReference type="NCBI Taxonomy" id="52824"/>
    <lineage>
        <taxon>Eukaryota</taxon>
        <taxon>Viridiplantae</taxon>
        <taxon>Streptophyta</taxon>
        <taxon>Embryophyta</taxon>
        <taxon>Tracheophyta</taxon>
        <taxon>Spermatophyta</taxon>
        <taxon>Magnoliopsida</taxon>
        <taxon>eudicotyledons</taxon>
        <taxon>Gunneridae</taxon>
        <taxon>Pentapetalae</taxon>
        <taxon>rosids</taxon>
        <taxon>malvids</taxon>
        <taxon>Brassicales</taxon>
        <taxon>Brassicaceae</taxon>
        <taxon>Brassiceae</taxon>
        <taxon>Brassica</taxon>
    </lineage>
</organism>